<evidence type="ECO:0000313" key="1">
    <source>
        <dbReference type="EMBL" id="REG26222.1"/>
    </source>
</evidence>
<accession>A0A3E0B4V2</accession>
<dbReference type="RefSeq" id="WP_115883920.1">
    <property type="nucleotide sequence ID" value="NZ_CBCSHX010000015.1"/>
</dbReference>
<reference evidence="1 2" key="1">
    <citation type="submission" date="2018-08" db="EMBL/GenBank/DDBJ databases">
        <title>Genomic Encyclopedia of Type Strains, Phase IV (KMG-IV): sequencing the most valuable type-strain genomes for metagenomic binning, comparative biology and taxonomic classification.</title>
        <authorList>
            <person name="Goeker M."/>
        </authorList>
    </citation>
    <scope>NUCLEOTIDE SEQUENCE [LARGE SCALE GENOMIC DNA]</scope>
    <source>
        <strain evidence="1 2">DSM 17274</strain>
    </source>
</reference>
<dbReference type="Proteomes" id="UP000257076">
    <property type="component" value="Unassembled WGS sequence"/>
</dbReference>
<evidence type="ECO:0000313" key="2">
    <source>
        <dbReference type="Proteomes" id="UP000257076"/>
    </source>
</evidence>
<protein>
    <submittedName>
        <fullName evidence="1">Uncharacterized protein</fullName>
    </submittedName>
</protein>
<dbReference type="EMBL" id="QUMW01000005">
    <property type="protein sequence ID" value="REG26222.1"/>
    <property type="molecule type" value="Genomic_DNA"/>
</dbReference>
<dbReference type="AlphaFoldDB" id="A0A3E0B4V2"/>
<gene>
    <name evidence="1" type="ORF">DFR63_0227</name>
</gene>
<organism evidence="1 2">
    <name type="scientific">Jeotgalicoccus halotolerans</name>
    <dbReference type="NCBI Taxonomy" id="157227"/>
    <lineage>
        <taxon>Bacteria</taxon>
        <taxon>Bacillati</taxon>
        <taxon>Bacillota</taxon>
        <taxon>Bacilli</taxon>
        <taxon>Bacillales</taxon>
        <taxon>Staphylococcaceae</taxon>
        <taxon>Jeotgalicoccus</taxon>
    </lineage>
</organism>
<keyword evidence="2" id="KW-1185">Reference proteome</keyword>
<name>A0A3E0B4V2_9STAP</name>
<proteinExistence type="predicted"/>
<dbReference type="OrthoDB" id="9825204at2"/>
<comment type="caution">
    <text evidence="1">The sequence shown here is derived from an EMBL/GenBank/DDBJ whole genome shotgun (WGS) entry which is preliminary data.</text>
</comment>
<sequence length="92" mass="10890">MTRDGFIESIEAQNDEYTELIVYVSDKFEDINEEGYKSKLEGKGKSIREMTSGILYNKERDTLPLIEFRDKDDNIIAKFESHTRDERMVFEK</sequence>